<dbReference type="PROSITE" id="PS50045">
    <property type="entry name" value="SIGMA54_INTERACT_4"/>
    <property type="match status" value="1"/>
</dbReference>
<dbReference type="RefSeq" id="WP_269664267.1">
    <property type="nucleotide sequence ID" value="NZ_CP114413.1"/>
</dbReference>
<evidence type="ECO:0000256" key="1">
    <source>
        <dbReference type="ARBA" id="ARBA00022741"/>
    </source>
</evidence>
<accession>A0ABY7KUX3</accession>
<keyword evidence="5" id="KW-0804">Transcription</keyword>
<dbReference type="InterPro" id="IPR009057">
    <property type="entry name" value="Homeodomain-like_sf"/>
</dbReference>
<evidence type="ECO:0000256" key="2">
    <source>
        <dbReference type="ARBA" id="ARBA00022840"/>
    </source>
</evidence>
<evidence type="ECO:0000256" key="4">
    <source>
        <dbReference type="ARBA" id="ARBA00023125"/>
    </source>
</evidence>
<dbReference type="PRINTS" id="PR01590">
    <property type="entry name" value="HTHFIS"/>
</dbReference>
<dbReference type="InterPro" id="IPR003018">
    <property type="entry name" value="GAF"/>
</dbReference>
<keyword evidence="4" id="KW-0238">DNA-binding</keyword>
<dbReference type="Gene3D" id="3.30.450.40">
    <property type="match status" value="1"/>
</dbReference>
<evidence type="ECO:0000313" key="7">
    <source>
        <dbReference type="EMBL" id="WAZ26781.1"/>
    </source>
</evidence>
<reference evidence="7" key="1">
    <citation type="submission" date="2022-12" db="EMBL/GenBank/DDBJ databases">
        <authorList>
            <person name="Ruckert C."/>
            <person name="Busche T."/>
            <person name="Kalinowski J."/>
            <person name="Wittmann C."/>
        </authorList>
    </citation>
    <scope>NUCLEOTIDE SEQUENCE</scope>
    <source>
        <strain evidence="7">DSM 40467</strain>
    </source>
</reference>
<dbReference type="Pfam" id="PF25601">
    <property type="entry name" value="AAA_lid_14"/>
    <property type="match status" value="1"/>
</dbReference>
<evidence type="ECO:0000259" key="6">
    <source>
        <dbReference type="PROSITE" id="PS50045"/>
    </source>
</evidence>
<feature type="domain" description="Sigma-54 factor interaction" evidence="6">
    <location>
        <begin position="312"/>
        <end position="520"/>
    </location>
</feature>
<dbReference type="InterPro" id="IPR002197">
    <property type="entry name" value="HTH_Fis"/>
</dbReference>
<dbReference type="Proteomes" id="UP001164439">
    <property type="component" value="Chromosome"/>
</dbReference>
<evidence type="ECO:0000313" key="8">
    <source>
        <dbReference type="Proteomes" id="UP001164439"/>
    </source>
</evidence>
<sequence length="595" mass="65410">MPHRQPGTSLRVARELYLEVTKDPSARPVVVASWQRSMEHKVKSGSLDAPYLDNPNLESPLARAALPIVDRLHEQLADDPVSMMITDRNGVVLSRKVSHEGLTTNLNRVRLAPGHVFAERYVGTNGIGTALASGRPVMIAGLEHYVEALRDFHCAAVPILHPTRRTLLGAFNLTTIRQGSDGMLMAFARSVAAQIEGEIAAITSRRERALFHDYMEACSSVRPGPVLAMSRDVVMMNDQLSAAVTGPDHDALLDHARELADNPRAEGTRSLALPSGRVAELRISRCRREDSDAGAVFRVRLIGRPQPGPAALVTTPVRSDLGLVGSSPHWLRAVADSRAEFVAGTWLHLSGEAGVGKRTLVETLHRAHGAGRRLEMMQPPLSDAPAVTEGWLHDIAALLAVPSNVLVLRDFHLVSDQLRQRLRKLLTHLDGTATGQLVVTSQPSMAGADDQLDQLCGALVEVPPLRHRHGDIELLARFFLRKYRPSGESRFSPDALTMLQRCPWPQNVHQLESVMRKLARRPSGPTIHAEDLPPECRVSSHKVLTTIEALERDAILHGLMNRNANVQRTAQDLGISRATMYRKMRRYGIVPSNLT</sequence>
<gene>
    <name evidence="7" type="ORF">STRCI_008418</name>
</gene>
<protein>
    <submittedName>
        <fullName evidence="7">GAF domain-containing protein</fullName>
    </submittedName>
</protein>
<dbReference type="Pfam" id="PF02954">
    <property type="entry name" value="HTH_8"/>
    <property type="match status" value="1"/>
</dbReference>
<dbReference type="PANTHER" id="PTHR32071">
    <property type="entry name" value="TRANSCRIPTIONAL REGULATORY PROTEIN"/>
    <property type="match status" value="1"/>
</dbReference>
<organism evidence="7 8">
    <name type="scientific">Streptomyces cinnabarinus</name>
    <dbReference type="NCBI Taxonomy" id="67287"/>
    <lineage>
        <taxon>Bacteria</taxon>
        <taxon>Bacillati</taxon>
        <taxon>Actinomycetota</taxon>
        <taxon>Actinomycetes</taxon>
        <taxon>Kitasatosporales</taxon>
        <taxon>Streptomycetaceae</taxon>
        <taxon>Streptomyces</taxon>
    </lineage>
</organism>
<dbReference type="SUPFAM" id="SSF52540">
    <property type="entry name" value="P-loop containing nucleoside triphosphate hydrolases"/>
    <property type="match status" value="1"/>
</dbReference>
<dbReference type="SUPFAM" id="SSF46689">
    <property type="entry name" value="Homeodomain-like"/>
    <property type="match status" value="1"/>
</dbReference>
<dbReference type="InterPro" id="IPR029016">
    <property type="entry name" value="GAF-like_dom_sf"/>
</dbReference>
<proteinExistence type="predicted"/>
<dbReference type="InterPro" id="IPR027417">
    <property type="entry name" value="P-loop_NTPase"/>
</dbReference>
<keyword evidence="3" id="KW-0805">Transcription regulation</keyword>
<evidence type="ECO:0000256" key="3">
    <source>
        <dbReference type="ARBA" id="ARBA00023015"/>
    </source>
</evidence>
<dbReference type="Gene3D" id="1.10.8.60">
    <property type="match status" value="1"/>
</dbReference>
<dbReference type="EMBL" id="CP114413">
    <property type="protein sequence ID" value="WAZ26781.1"/>
    <property type="molecule type" value="Genomic_DNA"/>
</dbReference>
<dbReference type="InterPro" id="IPR002078">
    <property type="entry name" value="Sigma_54_int"/>
</dbReference>
<dbReference type="Gene3D" id="1.10.10.60">
    <property type="entry name" value="Homeodomain-like"/>
    <property type="match status" value="1"/>
</dbReference>
<keyword evidence="1" id="KW-0547">Nucleotide-binding</keyword>
<dbReference type="Pfam" id="PF01590">
    <property type="entry name" value="GAF"/>
    <property type="match status" value="1"/>
</dbReference>
<dbReference type="InterPro" id="IPR058031">
    <property type="entry name" value="AAA_lid_NorR"/>
</dbReference>
<name>A0ABY7KUX3_9ACTN</name>
<keyword evidence="8" id="KW-1185">Reference proteome</keyword>
<evidence type="ECO:0000256" key="5">
    <source>
        <dbReference type="ARBA" id="ARBA00023163"/>
    </source>
</evidence>
<keyword evidence="2" id="KW-0067">ATP-binding</keyword>